<dbReference type="Proteomes" id="UP000437736">
    <property type="component" value="Unassembled WGS sequence"/>
</dbReference>
<evidence type="ECO:0000259" key="2">
    <source>
        <dbReference type="Pfam" id="PF16327"/>
    </source>
</evidence>
<accession>A0ABW9QZ87</accession>
<evidence type="ECO:0000313" key="4">
    <source>
        <dbReference type="Proteomes" id="UP000437736"/>
    </source>
</evidence>
<keyword evidence="1" id="KW-0812">Transmembrane</keyword>
<proteinExistence type="predicted"/>
<feature type="domain" description="Cytochrome c-type biogenesis protein CcmF C-terminal" evidence="2">
    <location>
        <begin position="5"/>
        <end position="132"/>
    </location>
</feature>
<dbReference type="InterPro" id="IPR032523">
    <property type="entry name" value="CcmF_C"/>
</dbReference>
<dbReference type="Pfam" id="PF16327">
    <property type="entry name" value="CcmF_C"/>
    <property type="match status" value="1"/>
</dbReference>
<sequence length="151" mass="15857">MVLIAVAFAASHSFEHQTQVTLKPGQTATYQGQHVTYLRMQAVQGPNRHGVAADVLLNGQLLMRPAVNDYPASGESVPTPAIHSTPAHDVYLTLATTPAGNKAVTLGIIVEPLVSWVWIGGLVVVLGSVLAAVPGRRRRLPTRPLTVGAGG</sequence>
<reference evidence="3 4" key="1">
    <citation type="submission" date="2019-11" db="EMBL/GenBank/DDBJ databases">
        <title>Acidiferrimicrobium australis gen. nov., sp. nov., an acidophilic and obligately heterotrophic, member of the Actinobacteria that catalyses dissimilatory oxido- reduction of iron isolated from metal-rich acidic water in Chile.</title>
        <authorList>
            <person name="Gonzalez D."/>
            <person name="Huber K."/>
            <person name="Hedrich S."/>
            <person name="Rojas-Villalobos C."/>
            <person name="Quatrini R."/>
            <person name="Dinamarca M.A."/>
            <person name="Schwarz A."/>
            <person name="Canales C."/>
            <person name="Nancucheo I."/>
        </authorList>
    </citation>
    <scope>NUCLEOTIDE SEQUENCE [LARGE SCALE GENOMIC DNA]</scope>
    <source>
        <strain evidence="3 4">USS-CCA1</strain>
    </source>
</reference>
<evidence type="ECO:0000313" key="3">
    <source>
        <dbReference type="EMBL" id="MST35177.1"/>
    </source>
</evidence>
<comment type="caution">
    <text evidence="3">The sequence shown here is derived from an EMBL/GenBank/DDBJ whole genome shotgun (WGS) entry which is preliminary data.</text>
</comment>
<organism evidence="3 4">
    <name type="scientific">Acidiferrimicrobium australe</name>
    <dbReference type="NCBI Taxonomy" id="2664430"/>
    <lineage>
        <taxon>Bacteria</taxon>
        <taxon>Bacillati</taxon>
        <taxon>Actinomycetota</taxon>
        <taxon>Acidimicrobiia</taxon>
        <taxon>Acidimicrobiales</taxon>
        <taxon>Acidimicrobiaceae</taxon>
        <taxon>Acidiferrimicrobium</taxon>
    </lineage>
</organism>
<dbReference type="EMBL" id="WJHE01001492">
    <property type="protein sequence ID" value="MST35177.1"/>
    <property type="molecule type" value="Genomic_DNA"/>
</dbReference>
<protein>
    <recommendedName>
        <fullName evidence="2">Cytochrome c-type biogenesis protein CcmF C-terminal domain-containing protein</fullName>
    </recommendedName>
</protein>
<keyword evidence="1" id="KW-1133">Transmembrane helix</keyword>
<name>A0ABW9QZ87_9ACTN</name>
<feature type="transmembrane region" description="Helical" evidence="1">
    <location>
        <begin position="113"/>
        <end position="133"/>
    </location>
</feature>
<keyword evidence="4" id="KW-1185">Reference proteome</keyword>
<feature type="non-terminal residue" evidence="3">
    <location>
        <position position="151"/>
    </location>
</feature>
<evidence type="ECO:0000256" key="1">
    <source>
        <dbReference type="SAM" id="Phobius"/>
    </source>
</evidence>
<gene>
    <name evidence="3" type="ORF">GHK86_20895</name>
</gene>
<keyword evidence="1" id="KW-0472">Membrane</keyword>